<dbReference type="InterPro" id="IPR051460">
    <property type="entry name" value="HdrC_iron-sulfur_subunit"/>
</dbReference>
<keyword evidence="3" id="KW-0560">Oxidoreductase</keyword>
<dbReference type="Pfam" id="PF02754">
    <property type="entry name" value="CCG"/>
    <property type="match status" value="2"/>
</dbReference>
<dbReference type="EMBL" id="DTHS01000016">
    <property type="protein sequence ID" value="HHR48453.1"/>
    <property type="molecule type" value="Genomic_DNA"/>
</dbReference>
<dbReference type="InterPro" id="IPR004017">
    <property type="entry name" value="Cys_rich_dom"/>
</dbReference>
<dbReference type="InterPro" id="IPR009051">
    <property type="entry name" value="Helical_ferredxn"/>
</dbReference>
<evidence type="ECO:0000256" key="5">
    <source>
        <dbReference type="ARBA" id="ARBA00023014"/>
    </source>
</evidence>
<accession>A0A7V6CMX7</accession>
<dbReference type="InterPro" id="IPR017896">
    <property type="entry name" value="4Fe4S_Fe-S-bd"/>
</dbReference>
<comment type="caution">
    <text evidence="7">The sequence shown here is derived from an EMBL/GenBank/DDBJ whole genome shotgun (WGS) entry which is preliminary data.</text>
</comment>
<keyword evidence="2" id="KW-0479">Metal-binding</keyword>
<dbReference type="GO" id="GO:0051539">
    <property type="term" value="F:4 iron, 4 sulfur cluster binding"/>
    <property type="evidence" value="ECO:0007669"/>
    <property type="project" value="UniProtKB-KW"/>
</dbReference>
<dbReference type="PANTHER" id="PTHR43255:SF1">
    <property type="entry name" value="IRON-SULFUR-BINDING OXIDOREDUCTASE FADF-RELATED"/>
    <property type="match status" value="1"/>
</dbReference>
<organism evidence="7">
    <name type="scientific">candidate division WOR-3 bacterium</name>
    <dbReference type="NCBI Taxonomy" id="2052148"/>
    <lineage>
        <taxon>Bacteria</taxon>
        <taxon>Bacteria division WOR-3</taxon>
    </lineage>
</organism>
<evidence type="ECO:0000256" key="4">
    <source>
        <dbReference type="ARBA" id="ARBA00023004"/>
    </source>
</evidence>
<reference evidence="7" key="1">
    <citation type="journal article" date="2020" name="mSystems">
        <title>Genome- and Community-Level Interaction Insights into Carbon Utilization and Element Cycling Functions of Hydrothermarchaeota in Hydrothermal Sediment.</title>
        <authorList>
            <person name="Zhou Z."/>
            <person name="Liu Y."/>
            <person name="Xu W."/>
            <person name="Pan J."/>
            <person name="Luo Z.H."/>
            <person name="Li M."/>
        </authorList>
    </citation>
    <scope>NUCLEOTIDE SEQUENCE [LARGE SCALE GENOMIC DNA]</scope>
    <source>
        <strain evidence="7">SpSt-791</strain>
    </source>
</reference>
<dbReference type="PANTHER" id="PTHR43255">
    <property type="entry name" value="IRON-SULFUR-BINDING OXIDOREDUCTASE FADF-RELATED-RELATED"/>
    <property type="match status" value="1"/>
</dbReference>
<keyword evidence="4" id="KW-0408">Iron</keyword>
<dbReference type="AlphaFoldDB" id="A0A7V6CMX7"/>
<evidence type="ECO:0000256" key="3">
    <source>
        <dbReference type="ARBA" id="ARBA00023002"/>
    </source>
</evidence>
<dbReference type="GO" id="GO:0046872">
    <property type="term" value="F:metal ion binding"/>
    <property type="evidence" value="ECO:0007669"/>
    <property type="project" value="UniProtKB-KW"/>
</dbReference>
<feature type="domain" description="4Fe-4S ferredoxin-type" evidence="6">
    <location>
        <begin position="1"/>
        <end position="30"/>
    </location>
</feature>
<dbReference type="Pfam" id="PF13183">
    <property type="entry name" value="Fer4_8"/>
    <property type="match status" value="1"/>
</dbReference>
<proteinExistence type="predicted"/>
<dbReference type="GO" id="GO:0016491">
    <property type="term" value="F:oxidoreductase activity"/>
    <property type="evidence" value="ECO:0007669"/>
    <property type="project" value="UniProtKB-KW"/>
</dbReference>
<dbReference type="PROSITE" id="PS00198">
    <property type="entry name" value="4FE4S_FER_1"/>
    <property type="match status" value="1"/>
</dbReference>
<sequence length="360" mass="41734">MAVNIYTCIQCARCASGCPVILGNLNIRRLIYLHQLGLKALSEKDNKAIWECTTCATCSLRCPKDCQPMDLILDLRREAVEKGRLFESVIKALESTYLFGNPWQKPREKRIDWNKELNIKVVKAGEEVENLIFICCTIHYDGRFLNLLRNFFNILKKLNIDFGIIGEEENCCGSEIKRLGEEGLFLELKEKNEAIINKIKKKRIITLSPHCYHTLKKDYQLNASLYHYTQFLKEIKEELAKLLKRDKKKIIYHDPCYLGKQNKIFDEPREILNILTDNLIEFDQNKENSLCCEGGGGRLWIEIERRERLAEKRVKEAILKGAEIIAVSCPFCLLTIEDTARILGVDEKIRVFDILELLAF</sequence>
<dbReference type="InterPro" id="IPR017900">
    <property type="entry name" value="4Fe4S_Fe_S_CS"/>
</dbReference>
<protein>
    <submittedName>
        <fullName evidence="7">(Fe-S)-binding protein</fullName>
    </submittedName>
</protein>
<evidence type="ECO:0000259" key="6">
    <source>
        <dbReference type="PROSITE" id="PS51379"/>
    </source>
</evidence>
<dbReference type="GO" id="GO:0005886">
    <property type="term" value="C:plasma membrane"/>
    <property type="evidence" value="ECO:0007669"/>
    <property type="project" value="TreeGrafter"/>
</dbReference>
<evidence type="ECO:0000256" key="1">
    <source>
        <dbReference type="ARBA" id="ARBA00022485"/>
    </source>
</evidence>
<evidence type="ECO:0000256" key="2">
    <source>
        <dbReference type="ARBA" id="ARBA00022723"/>
    </source>
</evidence>
<evidence type="ECO:0000313" key="7">
    <source>
        <dbReference type="EMBL" id="HHR48453.1"/>
    </source>
</evidence>
<gene>
    <name evidence="7" type="ORF">ENV79_02255</name>
</gene>
<name>A0A7V6CMX7_UNCW3</name>
<keyword evidence="5" id="KW-0411">Iron-sulfur</keyword>
<dbReference type="Gene3D" id="1.10.1060.10">
    <property type="entry name" value="Alpha-helical ferredoxin"/>
    <property type="match status" value="1"/>
</dbReference>
<keyword evidence="1" id="KW-0004">4Fe-4S</keyword>
<dbReference type="SUPFAM" id="SSF46548">
    <property type="entry name" value="alpha-helical ferredoxin"/>
    <property type="match status" value="1"/>
</dbReference>
<dbReference type="PROSITE" id="PS51379">
    <property type="entry name" value="4FE4S_FER_2"/>
    <property type="match status" value="1"/>
</dbReference>